<name>A0ACB8RCI2_9AGAM</name>
<reference evidence="1" key="1">
    <citation type="submission" date="2021-02" db="EMBL/GenBank/DDBJ databases">
        <authorList>
            <consortium name="DOE Joint Genome Institute"/>
            <person name="Ahrendt S."/>
            <person name="Looney B.P."/>
            <person name="Miyauchi S."/>
            <person name="Morin E."/>
            <person name="Drula E."/>
            <person name="Courty P.E."/>
            <person name="Chicoki N."/>
            <person name="Fauchery L."/>
            <person name="Kohler A."/>
            <person name="Kuo A."/>
            <person name="Labutti K."/>
            <person name="Pangilinan J."/>
            <person name="Lipzen A."/>
            <person name="Riley R."/>
            <person name="Andreopoulos W."/>
            <person name="He G."/>
            <person name="Johnson J."/>
            <person name="Barry K.W."/>
            <person name="Grigoriev I.V."/>
            <person name="Nagy L."/>
            <person name="Hibbett D."/>
            <person name="Henrissat B."/>
            <person name="Matheny P.B."/>
            <person name="Labbe J."/>
            <person name="Martin F."/>
        </authorList>
    </citation>
    <scope>NUCLEOTIDE SEQUENCE</scope>
    <source>
        <strain evidence="1">FP105234-sp</strain>
    </source>
</reference>
<comment type="caution">
    <text evidence="1">The sequence shown here is derived from an EMBL/GenBank/DDBJ whole genome shotgun (WGS) entry which is preliminary data.</text>
</comment>
<evidence type="ECO:0000313" key="1">
    <source>
        <dbReference type="EMBL" id="KAI0041758.1"/>
    </source>
</evidence>
<keyword evidence="2" id="KW-1185">Reference proteome</keyword>
<evidence type="ECO:0000313" key="2">
    <source>
        <dbReference type="Proteomes" id="UP000814033"/>
    </source>
</evidence>
<gene>
    <name evidence="1" type="ORF">FA95DRAFT_1598804</name>
</gene>
<proteinExistence type="predicted"/>
<accession>A0ACB8RCI2</accession>
<dbReference type="Proteomes" id="UP000814033">
    <property type="component" value="Unassembled WGS sequence"/>
</dbReference>
<sequence length="418" mass="46370">MANIPLELQLHIIESIYQMSQWKAVDYTSLRACALVCSAWTPTAQRLLFRRVPSPAIPFDRDRLDTIPLLIRTLRAKPQLSANVRSIYGTLWSTLPDVTDSDMAAQVALLELCTDVEGISLVDPVVSTALPPALEARLRAIALHPTSLRVQAGDPVFVGRLARMWPSLCALDLGTTTHDFDAAEVEEEEEDGAHHGANVWLPPPRINPTGLRDVQLRYPAWHDPWCLHLRTSGLLHGIRTLRIQGSFPPQDVLDRVAQLDSLVFSQLPQEDIVLPQRLQQVGYHPRFTVWEQEVDTFFVIAALRVLENLQLVTAARVASSAQLEALEEVCRDRGVEFEVYHDPQQLPAPPTFAKFSRLQPVQSGQASSPPSKRVLARIPMADSCSSSPVQVATLGARPKEGVWRAAGVDSLNPRTRTS</sequence>
<reference evidence="1" key="2">
    <citation type="journal article" date="2022" name="New Phytol.">
        <title>Evolutionary transition to the ectomycorrhizal habit in the genomes of a hyperdiverse lineage of mushroom-forming fungi.</title>
        <authorList>
            <person name="Looney B."/>
            <person name="Miyauchi S."/>
            <person name="Morin E."/>
            <person name="Drula E."/>
            <person name="Courty P.E."/>
            <person name="Kohler A."/>
            <person name="Kuo A."/>
            <person name="LaButti K."/>
            <person name="Pangilinan J."/>
            <person name="Lipzen A."/>
            <person name="Riley R."/>
            <person name="Andreopoulos W."/>
            <person name="He G."/>
            <person name="Johnson J."/>
            <person name="Nolan M."/>
            <person name="Tritt A."/>
            <person name="Barry K.W."/>
            <person name="Grigoriev I.V."/>
            <person name="Nagy L.G."/>
            <person name="Hibbett D."/>
            <person name="Henrissat B."/>
            <person name="Matheny P.B."/>
            <person name="Labbe J."/>
            <person name="Martin F.M."/>
        </authorList>
    </citation>
    <scope>NUCLEOTIDE SEQUENCE</scope>
    <source>
        <strain evidence="1">FP105234-sp</strain>
    </source>
</reference>
<protein>
    <submittedName>
        <fullName evidence="1">Uncharacterized protein</fullName>
    </submittedName>
</protein>
<dbReference type="EMBL" id="MU276103">
    <property type="protein sequence ID" value="KAI0041758.1"/>
    <property type="molecule type" value="Genomic_DNA"/>
</dbReference>
<organism evidence="1 2">
    <name type="scientific">Auriscalpium vulgare</name>
    <dbReference type="NCBI Taxonomy" id="40419"/>
    <lineage>
        <taxon>Eukaryota</taxon>
        <taxon>Fungi</taxon>
        <taxon>Dikarya</taxon>
        <taxon>Basidiomycota</taxon>
        <taxon>Agaricomycotina</taxon>
        <taxon>Agaricomycetes</taxon>
        <taxon>Russulales</taxon>
        <taxon>Auriscalpiaceae</taxon>
        <taxon>Auriscalpium</taxon>
    </lineage>
</organism>